<dbReference type="Proteomes" id="UP000184148">
    <property type="component" value="Unassembled WGS sequence"/>
</dbReference>
<dbReference type="STRING" id="1121429.SAMN02745133_01252"/>
<feature type="domain" description="TGS" evidence="8">
    <location>
        <begin position="281"/>
        <end position="364"/>
    </location>
</feature>
<dbReference type="AlphaFoldDB" id="A0A1M4WU36"/>
<dbReference type="GO" id="GO:0046872">
    <property type="term" value="F:metal ion binding"/>
    <property type="evidence" value="ECO:0007669"/>
    <property type="project" value="UniProtKB-KW"/>
</dbReference>
<evidence type="ECO:0000256" key="3">
    <source>
        <dbReference type="ARBA" id="ARBA00022741"/>
    </source>
</evidence>
<evidence type="ECO:0000259" key="8">
    <source>
        <dbReference type="PROSITE" id="PS51880"/>
    </source>
</evidence>
<dbReference type="PIRSF" id="PIRSF006641">
    <property type="entry name" value="CHP00092"/>
    <property type="match status" value="1"/>
</dbReference>
<dbReference type="SUPFAM" id="SSF81271">
    <property type="entry name" value="TGS-like"/>
    <property type="match status" value="1"/>
</dbReference>
<dbReference type="InterPro" id="IPR013029">
    <property type="entry name" value="YchF_C"/>
</dbReference>
<dbReference type="Gene3D" id="3.10.20.30">
    <property type="match status" value="1"/>
</dbReference>
<dbReference type="OrthoDB" id="9807318at2"/>
<dbReference type="SUPFAM" id="SSF52540">
    <property type="entry name" value="P-loop containing nucleoside triphosphate hydrolases"/>
    <property type="match status" value="1"/>
</dbReference>
<dbReference type="InterPro" id="IPR012676">
    <property type="entry name" value="TGS-like"/>
</dbReference>
<evidence type="ECO:0000259" key="7">
    <source>
        <dbReference type="PROSITE" id="PS51710"/>
    </source>
</evidence>
<dbReference type="Gene3D" id="1.10.150.300">
    <property type="entry name" value="TGS-like domain"/>
    <property type="match status" value="1"/>
</dbReference>
<dbReference type="FunFam" id="3.10.20.30:FF:000001">
    <property type="entry name" value="Ribosome-binding ATPase YchF"/>
    <property type="match status" value="1"/>
</dbReference>
<proteinExistence type="inferred from homology"/>
<dbReference type="EMBL" id="FQUY01000007">
    <property type="protein sequence ID" value="SHE84734.1"/>
    <property type="molecule type" value="Genomic_DNA"/>
</dbReference>
<keyword evidence="4 6" id="KW-0067">ATP-binding</keyword>
<name>A0A1M4WU36_9FIRM</name>
<dbReference type="InterPro" id="IPR027417">
    <property type="entry name" value="P-loop_NTPase"/>
</dbReference>
<comment type="caution">
    <text evidence="6">Lacks conserved residue(s) required for the propagation of feature annotation.</text>
</comment>
<dbReference type="InterPro" id="IPR004396">
    <property type="entry name" value="ATPase_YchF/OLA1"/>
</dbReference>
<dbReference type="FunFam" id="1.10.150.300:FF:000001">
    <property type="entry name" value="Ribosome-binding ATPase YchF"/>
    <property type="match status" value="1"/>
</dbReference>
<keyword evidence="5" id="KW-0460">Magnesium</keyword>
<sequence length="366" mass="40915">MSTNLTSGIIGLPMVGKTTVFNLLTNSNQETSNFLSGKTETITASAKVPDKRIDFLANMYKPRKTTYAQIQFSEVPGLVRGANEGKGVGNQFLSAIRNADLLVHVVRAFKNPDVPHVEDDINPLRDIETIAVEILLADMDLVEKRIQRIQTGKKITKENAFELEVLKKCLAALEEESPISQLGLSEEEKLTLRNYAFLTEKPMMLVINIDEDQFRQGTYPGKEEVEKYAAARGIPVIEICGRIEMEISQLPEEDRAMFMEDLGITEPGIERLARAVYDYLGLISFLTAGEDEVRAWTIKRNTDAKRAAGKIHSDIERGFIRAEVVAFDDLAAAGSMARAREKGLLRLEGKEYIVKDGDIINFRFNV</sequence>
<keyword evidence="3 6" id="KW-0547">Nucleotide-binding</keyword>
<evidence type="ECO:0000256" key="1">
    <source>
        <dbReference type="ARBA" id="ARBA00001946"/>
    </source>
</evidence>
<comment type="cofactor">
    <cofactor evidence="1">
        <name>Mg(2+)</name>
        <dbReference type="ChEBI" id="CHEBI:18420"/>
    </cofactor>
</comment>
<dbReference type="InterPro" id="IPR012675">
    <property type="entry name" value="Beta-grasp_dom_sf"/>
</dbReference>
<reference evidence="10" key="1">
    <citation type="submission" date="2016-11" db="EMBL/GenBank/DDBJ databases">
        <authorList>
            <person name="Varghese N."/>
            <person name="Submissions S."/>
        </authorList>
    </citation>
    <scope>NUCLEOTIDE SEQUENCE [LARGE SCALE GENOMIC DNA]</scope>
    <source>
        <strain evidence="10">DSM 12395</strain>
    </source>
</reference>
<dbReference type="PRINTS" id="PR00326">
    <property type="entry name" value="GTP1OBG"/>
</dbReference>
<keyword evidence="10" id="KW-1185">Reference proteome</keyword>
<gene>
    <name evidence="6" type="primary">ychF</name>
    <name evidence="9" type="ORF">SAMN02745133_01252</name>
</gene>
<dbReference type="RefSeq" id="WP_073237409.1">
    <property type="nucleotide sequence ID" value="NZ_FQUY01000007.1"/>
</dbReference>
<dbReference type="GO" id="GO:0043023">
    <property type="term" value="F:ribosomal large subunit binding"/>
    <property type="evidence" value="ECO:0007669"/>
    <property type="project" value="UniProtKB-UniRule"/>
</dbReference>
<dbReference type="Pfam" id="PF01926">
    <property type="entry name" value="MMR_HSR1"/>
    <property type="match status" value="1"/>
</dbReference>
<dbReference type="HAMAP" id="MF_00944">
    <property type="entry name" value="YchF_OLA1_ATPase"/>
    <property type="match status" value="1"/>
</dbReference>
<dbReference type="GO" id="GO:0005524">
    <property type="term" value="F:ATP binding"/>
    <property type="evidence" value="ECO:0007669"/>
    <property type="project" value="UniProtKB-UniRule"/>
</dbReference>
<evidence type="ECO:0000256" key="6">
    <source>
        <dbReference type="HAMAP-Rule" id="MF_00944"/>
    </source>
</evidence>
<comment type="similarity">
    <text evidence="6">Belongs to the TRAFAC class OBG-HflX-like GTPase superfamily. OBG GTPase family. YchF/OLA1 subfamily.</text>
</comment>
<accession>A0A1M4WU36</accession>
<feature type="domain" description="OBG-type G" evidence="7">
    <location>
        <begin position="5"/>
        <end position="259"/>
    </location>
</feature>
<evidence type="ECO:0000256" key="2">
    <source>
        <dbReference type="ARBA" id="ARBA00022723"/>
    </source>
</evidence>
<organism evidence="9 10">
    <name type="scientific">Desulforamulus putei DSM 12395</name>
    <dbReference type="NCBI Taxonomy" id="1121429"/>
    <lineage>
        <taxon>Bacteria</taxon>
        <taxon>Bacillati</taxon>
        <taxon>Bacillota</taxon>
        <taxon>Clostridia</taxon>
        <taxon>Eubacteriales</taxon>
        <taxon>Peptococcaceae</taxon>
        <taxon>Desulforamulus</taxon>
    </lineage>
</organism>
<dbReference type="Gene3D" id="3.40.50.300">
    <property type="entry name" value="P-loop containing nucleotide triphosphate hydrolases"/>
    <property type="match status" value="1"/>
</dbReference>
<dbReference type="GO" id="GO:0016887">
    <property type="term" value="F:ATP hydrolysis activity"/>
    <property type="evidence" value="ECO:0007669"/>
    <property type="project" value="UniProtKB-UniRule"/>
</dbReference>
<dbReference type="CDD" id="cd04867">
    <property type="entry name" value="TGS_YchF_OLA1"/>
    <property type="match status" value="1"/>
</dbReference>
<evidence type="ECO:0000313" key="9">
    <source>
        <dbReference type="EMBL" id="SHE84734.1"/>
    </source>
</evidence>
<comment type="function">
    <text evidence="6">ATPase that binds to both the 70S ribosome and the 50S ribosomal subunit in a nucleotide-independent manner.</text>
</comment>
<keyword evidence="2" id="KW-0479">Metal-binding</keyword>
<protein>
    <recommendedName>
        <fullName evidence="6">Ribosome-binding ATPase YchF</fullName>
    </recommendedName>
</protein>
<dbReference type="PANTHER" id="PTHR23305:SF18">
    <property type="entry name" value="OBG-TYPE G DOMAIN-CONTAINING PROTEIN"/>
    <property type="match status" value="1"/>
</dbReference>
<dbReference type="PROSITE" id="PS51880">
    <property type="entry name" value="TGS"/>
    <property type="match status" value="1"/>
</dbReference>
<dbReference type="InterPro" id="IPR023192">
    <property type="entry name" value="TGS-like_dom_sf"/>
</dbReference>
<dbReference type="GO" id="GO:0005525">
    <property type="term" value="F:GTP binding"/>
    <property type="evidence" value="ECO:0007669"/>
    <property type="project" value="InterPro"/>
</dbReference>
<dbReference type="Pfam" id="PF06071">
    <property type="entry name" value="YchF-GTPase_C"/>
    <property type="match status" value="1"/>
</dbReference>
<dbReference type="PANTHER" id="PTHR23305">
    <property type="entry name" value="OBG GTPASE FAMILY"/>
    <property type="match status" value="1"/>
</dbReference>
<dbReference type="InterPro" id="IPR006073">
    <property type="entry name" value="GTP-bd"/>
</dbReference>
<dbReference type="PROSITE" id="PS51710">
    <property type="entry name" value="G_OBG"/>
    <property type="match status" value="1"/>
</dbReference>
<dbReference type="NCBIfam" id="TIGR00092">
    <property type="entry name" value="redox-regulated ATPase YchF"/>
    <property type="match status" value="1"/>
</dbReference>
<dbReference type="InterPro" id="IPR004095">
    <property type="entry name" value="TGS"/>
</dbReference>
<evidence type="ECO:0000256" key="4">
    <source>
        <dbReference type="ARBA" id="ARBA00022840"/>
    </source>
</evidence>
<dbReference type="InterPro" id="IPR031167">
    <property type="entry name" value="G_OBG"/>
</dbReference>
<evidence type="ECO:0000313" key="10">
    <source>
        <dbReference type="Proteomes" id="UP000184148"/>
    </source>
</evidence>
<evidence type="ECO:0000256" key="5">
    <source>
        <dbReference type="ARBA" id="ARBA00022842"/>
    </source>
</evidence>
<dbReference type="GO" id="GO:0005737">
    <property type="term" value="C:cytoplasm"/>
    <property type="evidence" value="ECO:0007669"/>
    <property type="project" value="TreeGrafter"/>
</dbReference>